<reference evidence="2 3" key="1">
    <citation type="submission" date="2019-03" db="EMBL/GenBank/DDBJ databases">
        <title>First draft genome of Liparis tanakae, snailfish: a comprehensive survey of snailfish specific genes.</title>
        <authorList>
            <person name="Kim W."/>
            <person name="Song I."/>
            <person name="Jeong J.-H."/>
            <person name="Kim D."/>
            <person name="Kim S."/>
            <person name="Ryu S."/>
            <person name="Song J.Y."/>
            <person name="Lee S.K."/>
        </authorList>
    </citation>
    <scope>NUCLEOTIDE SEQUENCE [LARGE SCALE GENOMIC DNA]</scope>
    <source>
        <tissue evidence="2">Muscle</tissue>
    </source>
</reference>
<dbReference type="EMBL" id="SRLO01000627">
    <property type="protein sequence ID" value="TNN50213.1"/>
    <property type="molecule type" value="Genomic_DNA"/>
</dbReference>
<organism evidence="2 3">
    <name type="scientific">Liparis tanakae</name>
    <name type="common">Tanaka's snailfish</name>
    <dbReference type="NCBI Taxonomy" id="230148"/>
    <lineage>
        <taxon>Eukaryota</taxon>
        <taxon>Metazoa</taxon>
        <taxon>Chordata</taxon>
        <taxon>Craniata</taxon>
        <taxon>Vertebrata</taxon>
        <taxon>Euteleostomi</taxon>
        <taxon>Actinopterygii</taxon>
        <taxon>Neopterygii</taxon>
        <taxon>Teleostei</taxon>
        <taxon>Neoteleostei</taxon>
        <taxon>Acanthomorphata</taxon>
        <taxon>Eupercaria</taxon>
        <taxon>Perciformes</taxon>
        <taxon>Cottioidei</taxon>
        <taxon>Cottales</taxon>
        <taxon>Liparidae</taxon>
        <taxon>Liparis</taxon>
    </lineage>
</organism>
<keyword evidence="3" id="KW-1185">Reference proteome</keyword>
<accession>A0A4Z2GBC5</accession>
<comment type="caution">
    <text evidence="2">The sequence shown here is derived from an EMBL/GenBank/DDBJ whole genome shotgun (WGS) entry which is preliminary data.</text>
</comment>
<name>A0A4Z2GBC5_9TELE</name>
<evidence type="ECO:0000256" key="1">
    <source>
        <dbReference type="SAM" id="MobiDB-lite"/>
    </source>
</evidence>
<protein>
    <submittedName>
        <fullName evidence="2">Uncharacterized protein</fullName>
    </submittedName>
</protein>
<evidence type="ECO:0000313" key="3">
    <source>
        <dbReference type="Proteomes" id="UP000314294"/>
    </source>
</evidence>
<gene>
    <name evidence="2" type="ORF">EYF80_039585</name>
</gene>
<feature type="region of interest" description="Disordered" evidence="1">
    <location>
        <begin position="43"/>
        <end position="69"/>
    </location>
</feature>
<feature type="compositionally biased region" description="Polar residues" evidence="1">
    <location>
        <begin position="56"/>
        <end position="69"/>
    </location>
</feature>
<proteinExistence type="predicted"/>
<evidence type="ECO:0000313" key="2">
    <source>
        <dbReference type="EMBL" id="TNN50213.1"/>
    </source>
</evidence>
<sequence>MSIDSGVNWILRAAYLKHRNGFILKLLTGRAMAERPLRRNQRSELSGFHGGGGSNEQGSHFTCGAATQW</sequence>
<dbReference type="Proteomes" id="UP000314294">
    <property type="component" value="Unassembled WGS sequence"/>
</dbReference>
<dbReference type="AlphaFoldDB" id="A0A4Z2GBC5"/>